<reference evidence="2" key="1">
    <citation type="submission" date="2016-11" db="EMBL/GenBank/DDBJ databases">
        <authorList>
            <person name="Varghese N."/>
            <person name="Submissions S."/>
        </authorList>
    </citation>
    <scope>NUCLEOTIDE SEQUENCE [LARGE SCALE GENOMIC DNA]</scope>
    <source>
        <strain evidence="2">DSM 16219</strain>
    </source>
</reference>
<keyword evidence="2" id="KW-1185">Reference proteome</keyword>
<evidence type="ECO:0000313" key="2">
    <source>
        <dbReference type="Proteomes" id="UP000183994"/>
    </source>
</evidence>
<sequence>MGANRNCANHYTKNDLCYQFHVSSIKEKRLNEVKYFVVKF</sequence>
<accession>A0A1M6SAD0</accession>
<dbReference type="EMBL" id="FQZU01000024">
    <property type="protein sequence ID" value="SHK41630.1"/>
    <property type="molecule type" value="Genomic_DNA"/>
</dbReference>
<evidence type="ECO:0000313" key="1">
    <source>
        <dbReference type="EMBL" id="SHK41630.1"/>
    </source>
</evidence>
<proteinExistence type="predicted"/>
<dbReference type="Proteomes" id="UP000183994">
    <property type="component" value="Unassembled WGS sequence"/>
</dbReference>
<protein>
    <submittedName>
        <fullName evidence="1">Uncharacterized protein</fullName>
    </submittedName>
</protein>
<organism evidence="1 2">
    <name type="scientific">Desulfatibacillum alkenivorans DSM 16219</name>
    <dbReference type="NCBI Taxonomy" id="1121393"/>
    <lineage>
        <taxon>Bacteria</taxon>
        <taxon>Pseudomonadati</taxon>
        <taxon>Thermodesulfobacteriota</taxon>
        <taxon>Desulfobacteria</taxon>
        <taxon>Desulfobacterales</taxon>
        <taxon>Desulfatibacillaceae</taxon>
        <taxon>Desulfatibacillum</taxon>
    </lineage>
</organism>
<gene>
    <name evidence="1" type="ORF">SAMN02745216_03402</name>
</gene>
<name>A0A1M6SAD0_9BACT</name>
<dbReference type="AlphaFoldDB" id="A0A1M6SAD0"/>